<reference evidence="2 3" key="1">
    <citation type="journal article" date="2020" name="Syst. Appl. Microbiol.">
        <title>Alienimonas chondri sp. nov., a novel planctomycete isolated from the biofilm of the red alga Chondrus crispus.</title>
        <authorList>
            <person name="Vitorino I."/>
            <person name="Albuquerque L."/>
            <person name="Wiegand S."/>
            <person name="Kallscheuer N."/>
            <person name="da Costa M.S."/>
            <person name="Lobo-da-Cunha A."/>
            <person name="Jogler C."/>
            <person name="Lage O.M."/>
        </authorList>
    </citation>
    <scope>NUCLEOTIDE SEQUENCE [LARGE SCALE GENOMIC DNA]</scope>
    <source>
        <strain evidence="2 3">LzC2</strain>
    </source>
</reference>
<accession>A0ABX1VEF6</accession>
<comment type="caution">
    <text evidence="2">The sequence shown here is derived from an EMBL/GenBank/DDBJ whole genome shotgun (WGS) entry which is preliminary data.</text>
</comment>
<dbReference type="Proteomes" id="UP000609651">
    <property type="component" value="Unassembled WGS sequence"/>
</dbReference>
<evidence type="ECO:0000313" key="2">
    <source>
        <dbReference type="EMBL" id="NNJ26366.1"/>
    </source>
</evidence>
<proteinExistence type="predicted"/>
<keyword evidence="3" id="KW-1185">Reference proteome</keyword>
<feature type="region of interest" description="Disordered" evidence="1">
    <location>
        <begin position="1"/>
        <end position="27"/>
    </location>
</feature>
<protein>
    <submittedName>
        <fullName evidence="2">Uncharacterized protein</fullName>
    </submittedName>
</protein>
<organism evidence="2 3">
    <name type="scientific">Alienimonas chondri</name>
    <dbReference type="NCBI Taxonomy" id="2681879"/>
    <lineage>
        <taxon>Bacteria</taxon>
        <taxon>Pseudomonadati</taxon>
        <taxon>Planctomycetota</taxon>
        <taxon>Planctomycetia</taxon>
        <taxon>Planctomycetales</taxon>
        <taxon>Planctomycetaceae</taxon>
        <taxon>Alienimonas</taxon>
    </lineage>
</organism>
<dbReference type="EMBL" id="WTPX01000075">
    <property type="protein sequence ID" value="NNJ26366.1"/>
    <property type="molecule type" value="Genomic_DNA"/>
</dbReference>
<sequence length="118" mass="12286">MTVRQTVSGMARIKPTGPHSHSQNVAAASTPIVDTPVPDPYSHGSMTLLLISSSRTNIPTTSSGWLQPSDTTTDRAIGKSAAIHGPTYGTYRSAAANNPHRIALGTPIRSRPAATATP</sequence>
<name>A0ABX1VEF6_9PLAN</name>
<evidence type="ECO:0000313" key="3">
    <source>
        <dbReference type="Proteomes" id="UP000609651"/>
    </source>
</evidence>
<gene>
    <name evidence="2" type="ORF">LzC2_24490</name>
</gene>
<evidence type="ECO:0000256" key="1">
    <source>
        <dbReference type="SAM" id="MobiDB-lite"/>
    </source>
</evidence>